<reference evidence="3 4" key="1">
    <citation type="submission" date="2024-01" db="EMBL/GenBank/DDBJ databases">
        <title>The genomes of 5 underutilized Papilionoideae crops provide insights into root nodulation and disease resistanc.</title>
        <authorList>
            <person name="Jiang F."/>
        </authorList>
    </citation>
    <scope>NUCLEOTIDE SEQUENCE [LARGE SCALE GENOMIC DNA]</scope>
    <source>
        <strain evidence="3">DUOXIRENSHENG_FW03</strain>
        <tissue evidence="3">Leaves</tissue>
    </source>
</reference>
<feature type="transmembrane region" description="Helical" evidence="1">
    <location>
        <begin position="89"/>
        <end position="109"/>
    </location>
</feature>
<evidence type="ECO:0000313" key="2">
    <source>
        <dbReference type="EMBL" id="KAK7365440.1"/>
    </source>
</evidence>
<dbReference type="EMBL" id="JAYMYS010000257">
    <property type="protein sequence ID" value="KAK7365972.1"/>
    <property type="molecule type" value="Genomic_DNA"/>
</dbReference>
<keyword evidence="1" id="KW-0812">Transmembrane</keyword>
<evidence type="ECO:0000313" key="4">
    <source>
        <dbReference type="Proteomes" id="UP001386955"/>
    </source>
</evidence>
<sequence>MESTSISHLFEPGVPPLILALLGGEPVSRIAFFAFGHAHIQRPTGCWIKKGINNTSCRAIGIQWIQQARMDRHCQKLRRIPNQRRHSRLLAFPVYPGFLLYLFLALYIHRKDRKELERKAFEKEGVEVYFKLGGGWKSIYGTIMEASPLVRI</sequence>
<comment type="caution">
    <text evidence="3">The sequence shown here is derived from an EMBL/GenBank/DDBJ whole genome shotgun (WGS) entry which is preliminary data.</text>
</comment>
<protein>
    <submittedName>
        <fullName evidence="3">Uncharacterized protein</fullName>
    </submittedName>
</protein>
<keyword evidence="1" id="KW-0472">Membrane</keyword>
<gene>
    <name evidence="3" type="ORF">VNO78_38732</name>
    <name evidence="2" type="ORF">VNO78_39638</name>
</gene>
<evidence type="ECO:0000313" key="3">
    <source>
        <dbReference type="EMBL" id="KAK7365972.1"/>
    </source>
</evidence>
<keyword evidence="4" id="KW-1185">Reference proteome</keyword>
<dbReference type="Proteomes" id="UP001386955">
    <property type="component" value="Unassembled WGS sequence"/>
</dbReference>
<accession>A0AAN9RB69</accession>
<name>A0AAN9RB69_PSOTE</name>
<evidence type="ECO:0000256" key="1">
    <source>
        <dbReference type="SAM" id="Phobius"/>
    </source>
</evidence>
<proteinExistence type="predicted"/>
<keyword evidence="1" id="KW-1133">Transmembrane helix</keyword>
<dbReference type="AlphaFoldDB" id="A0AAN9RB69"/>
<organism evidence="3 4">
    <name type="scientific">Psophocarpus tetragonolobus</name>
    <name type="common">Winged bean</name>
    <name type="synonym">Dolichos tetragonolobus</name>
    <dbReference type="NCBI Taxonomy" id="3891"/>
    <lineage>
        <taxon>Eukaryota</taxon>
        <taxon>Viridiplantae</taxon>
        <taxon>Streptophyta</taxon>
        <taxon>Embryophyta</taxon>
        <taxon>Tracheophyta</taxon>
        <taxon>Spermatophyta</taxon>
        <taxon>Magnoliopsida</taxon>
        <taxon>eudicotyledons</taxon>
        <taxon>Gunneridae</taxon>
        <taxon>Pentapetalae</taxon>
        <taxon>rosids</taxon>
        <taxon>fabids</taxon>
        <taxon>Fabales</taxon>
        <taxon>Fabaceae</taxon>
        <taxon>Papilionoideae</taxon>
        <taxon>50 kb inversion clade</taxon>
        <taxon>NPAAA clade</taxon>
        <taxon>indigoferoid/millettioid clade</taxon>
        <taxon>Phaseoleae</taxon>
        <taxon>Psophocarpus</taxon>
    </lineage>
</organism>
<dbReference type="EMBL" id="JAYMYS010000327">
    <property type="protein sequence ID" value="KAK7365440.1"/>
    <property type="molecule type" value="Genomic_DNA"/>
</dbReference>